<keyword evidence="6" id="KW-1185">Reference proteome</keyword>
<dbReference type="InterPro" id="IPR004163">
    <property type="entry name" value="CoA_transf_BS"/>
</dbReference>
<organism evidence="5 6">
    <name type="scientific">Littorina saxatilis</name>
    <dbReference type="NCBI Taxonomy" id="31220"/>
    <lineage>
        <taxon>Eukaryota</taxon>
        <taxon>Metazoa</taxon>
        <taxon>Spiralia</taxon>
        <taxon>Lophotrochozoa</taxon>
        <taxon>Mollusca</taxon>
        <taxon>Gastropoda</taxon>
        <taxon>Caenogastropoda</taxon>
        <taxon>Littorinimorpha</taxon>
        <taxon>Littorinoidea</taxon>
        <taxon>Littorinidae</taxon>
        <taxon>Littorina</taxon>
    </lineage>
</organism>
<proteinExistence type="inferred from homology"/>
<dbReference type="Gene3D" id="3.40.1080.10">
    <property type="entry name" value="Glutaconate Coenzyme A-transferase"/>
    <property type="match status" value="2"/>
</dbReference>
<dbReference type="InterPro" id="IPR014388">
    <property type="entry name" value="3-oxoacid_CoA-transferase"/>
</dbReference>
<dbReference type="SMART" id="SM00882">
    <property type="entry name" value="CoA_trans"/>
    <property type="match status" value="2"/>
</dbReference>
<reference evidence="5 6" key="1">
    <citation type="submission" date="2024-02" db="EMBL/GenBank/DDBJ databases">
        <title>Chromosome-scale genome assembly of the rough periwinkle Littorina saxatilis.</title>
        <authorList>
            <person name="De Jode A."/>
            <person name="Faria R."/>
            <person name="Formenti G."/>
            <person name="Sims Y."/>
            <person name="Smith T.P."/>
            <person name="Tracey A."/>
            <person name="Wood J.M.D."/>
            <person name="Zagrodzka Z.B."/>
            <person name="Johannesson K."/>
            <person name="Butlin R.K."/>
            <person name="Leder E.H."/>
        </authorList>
    </citation>
    <scope>NUCLEOTIDE SEQUENCE [LARGE SCALE GENOMIC DNA]</scope>
    <source>
        <strain evidence="5">Snail1</strain>
        <tissue evidence="5">Muscle</tissue>
    </source>
</reference>
<dbReference type="SUPFAM" id="SSF100950">
    <property type="entry name" value="NagB/RpiA/CoA transferase-like"/>
    <property type="match status" value="2"/>
</dbReference>
<dbReference type="PANTHER" id="PTHR13707:SF23">
    <property type="entry name" value="SUCCINYL-COA:3-KETOACID-COENZYME A TRANSFERASE"/>
    <property type="match status" value="1"/>
</dbReference>
<dbReference type="EC" id="2.8.3.5" evidence="3"/>
<name>A0AAN9GBF8_9CAEN</name>
<dbReference type="NCBIfam" id="TIGR02429">
    <property type="entry name" value="pcaI_scoA_fam"/>
    <property type="match status" value="1"/>
</dbReference>
<comment type="caution">
    <text evidence="5">The sequence shown here is derived from an EMBL/GenBank/DDBJ whole genome shotgun (WGS) entry which is preliminary data.</text>
</comment>
<accession>A0AAN9GBF8</accession>
<evidence type="ECO:0000256" key="4">
    <source>
        <dbReference type="PIRSR" id="PIRSR000858-1"/>
    </source>
</evidence>
<keyword evidence="2 3" id="KW-0808">Transferase</keyword>
<feature type="active site" description="5-glutamyl coenzyme A thioester intermediate" evidence="4">
    <location>
        <position position="346"/>
    </location>
</feature>
<gene>
    <name evidence="5" type="ORF">V1264_023648</name>
</gene>
<comment type="pathway">
    <text evidence="3">Ketone metabolism; succinyl-CoA degradation; acetoacetyl-CoA from succinyl-CoA: step 1/1.</text>
</comment>
<dbReference type="GO" id="GO:0046952">
    <property type="term" value="P:ketone body catabolic process"/>
    <property type="evidence" value="ECO:0007669"/>
    <property type="project" value="InterPro"/>
</dbReference>
<evidence type="ECO:0000313" key="5">
    <source>
        <dbReference type="EMBL" id="KAK7100760.1"/>
    </source>
</evidence>
<comment type="similarity">
    <text evidence="1 3">Belongs to the 3-oxoacid CoA-transferase family.</text>
</comment>
<dbReference type="NCBIfam" id="TIGR02428">
    <property type="entry name" value="pcaJ_scoB_fam"/>
    <property type="match status" value="1"/>
</dbReference>
<protein>
    <recommendedName>
        <fullName evidence="3">Succinyl-CoA:3-ketoacid-coenzyme A transferase</fullName>
        <ecNumber evidence="3">2.8.3.5</ecNumber>
    </recommendedName>
</protein>
<dbReference type="PIRSF" id="PIRSF000858">
    <property type="entry name" value="SCOT-t"/>
    <property type="match status" value="1"/>
</dbReference>
<dbReference type="PROSITE" id="PS01273">
    <property type="entry name" value="COA_TRANSF_1"/>
    <property type="match status" value="1"/>
</dbReference>
<dbReference type="EMBL" id="JBAMIC010000011">
    <property type="protein sequence ID" value="KAK7100760.1"/>
    <property type="molecule type" value="Genomic_DNA"/>
</dbReference>
<dbReference type="InterPro" id="IPR012792">
    <property type="entry name" value="3-oxoacid_CoA-transf_A"/>
</dbReference>
<evidence type="ECO:0000313" key="6">
    <source>
        <dbReference type="Proteomes" id="UP001374579"/>
    </source>
</evidence>
<dbReference type="FunFam" id="3.40.1080.10:FF:000002">
    <property type="entry name" value="Succinyl-CoA:3-ketoacid-coenzyme A transferase, mitochondrial"/>
    <property type="match status" value="1"/>
</dbReference>
<dbReference type="GO" id="GO:0005739">
    <property type="term" value="C:mitochondrion"/>
    <property type="evidence" value="ECO:0007669"/>
    <property type="project" value="TreeGrafter"/>
</dbReference>
<comment type="function">
    <text evidence="3">Key enzyme for ketone body catabolism. Transfers the CoA moiety from succinate to acetoacetate. Formation of the enzyme-CoA intermediate proceeds via an unstable anhydride species formed between the carboxylate groups of the enzyme and substrate.</text>
</comment>
<sequence length="557" mass="60987">MSSLLSRVVALQPLLRGGRRAAAAFLSFPSERSDFSTTSQQNIQFCNSTLEAVKDIKDGCTLMVGGFGICGIPENLTNALLETKVKNLTIISDSAGVCDFGLGLMLVEQQIKKMVCSYIGNNPLFHHQYLKGEIEVELVPQGTLAERIRCGGAGIPAFFTPTGYGTLIQTGGEPLKYDKAGKVILASKEKESRQINGRNYIMEEAIKADFAIVKAWKADRAGNLIFRKSAQNFNTPMCKASKFTIAEVEEIVDIGEIAPDDVHVPHIYVQRVVQGQKYQKKVESLKFDFGEVLKKPISSYEYTRERIVRRIAADFKSGMYINLGIGIPMHAANFVNPDVNVHLHSENGILDMGPYPKPGEEDADLINAGKETVTAKPGGSFFASDESFAMIRGNHLHMTAIGAMQVSRTGDIANWTIPGKLMKGIGGAMDLLACTETKIVVGMQHIDKHGKPKIVDKCTLPLTGKACIDMLVTDKAVFKFEKGKEMTLIELAPGETVDTLKKTTGCEFKVAQDVKPMKQVLMPGESENDLFQEPPPGAIPKEWLPMWQGTGNPTQRL</sequence>
<dbReference type="GO" id="GO:0008260">
    <property type="term" value="F:succinyl-CoA:3-oxo-acid CoA-transferase activity"/>
    <property type="evidence" value="ECO:0007669"/>
    <property type="project" value="UniProtKB-EC"/>
</dbReference>
<dbReference type="InterPro" id="IPR012791">
    <property type="entry name" value="3-oxoacid_CoA-transf_B"/>
</dbReference>
<evidence type="ECO:0000256" key="1">
    <source>
        <dbReference type="ARBA" id="ARBA00007154"/>
    </source>
</evidence>
<comment type="catalytic activity">
    <reaction evidence="3">
        <text>a 3-oxo acid + succinyl-CoA = a 3-oxoacyl-CoA + succinate</text>
        <dbReference type="Rhea" id="RHEA:24564"/>
        <dbReference type="ChEBI" id="CHEBI:30031"/>
        <dbReference type="ChEBI" id="CHEBI:35973"/>
        <dbReference type="ChEBI" id="CHEBI:57292"/>
        <dbReference type="ChEBI" id="CHEBI:90726"/>
        <dbReference type="EC" id="2.8.3.5"/>
    </reaction>
</comment>
<dbReference type="Pfam" id="PF01144">
    <property type="entry name" value="CoA_trans"/>
    <property type="match status" value="2"/>
</dbReference>
<keyword evidence="3" id="KW-0496">Mitochondrion</keyword>
<evidence type="ECO:0000256" key="2">
    <source>
        <dbReference type="ARBA" id="ARBA00022679"/>
    </source>
</evidence>
<evidence type="ECO:0000256" key="3">
    <source>
        <dbReference type="PIRNR" id="PIRNR000858"/>
    </source>
</evidence>
<dbReference type="AlphaFoldDB" id="A0AAN9GBF8"/>
<dbReference type="PANTHER" id="PTHR13707">
    <property type="entry name" value="KETOACID-COENZYME A TRANSFERASE"/>
    <property type="match status" value="1"/>
</dbReference>
<dbReference type="InterPro" id="IPR004165">
    <property type="entry name" value="CoA_trans_fam_I"/>
</dbReference>
<dbReference type="Proteomes" id="UP001374579">
    <property type="component" value="Unassembled WGS sequence"/>
</dbReference>
<dbReference type="InterPro" id="IPR037171">
    <property type="entry name" value="NagB/RpiA_transferase-like"/>
</dbReference>